<dbReference type="InterPro" id="IPR022701">
    <property type="entry name" value="QTMAN_N"/>
</dbReference>
<keyword evidence="3" id="KW-0808">Transferase</keyword>
<evidence type="ECO:0000259" key="7">
    <source>
        <dbReference type="Pfam" id="PF00534"/>
    </source>
</evidence>
<dbReference type="EMBL" id="PUIA01000069">
    <property type="protein sequence ID" value="PQO25993.1"/>
    <property type="molecule type" value="Genomic_DNA"/>
</dbReference>
<comment type="caution">
    <text evidence="9">The sequence shown here is derived from an EMBL/GenBank/DDBJ whole genome shotgun (WGS) entry which is preliminary data.</text>
</comment>
<evidence type="ECO:0000313" key="10">
    <source>
        <dbReference type="Proteomes" id="UP000240009"/>
    </source>
</evidence>
<dbReference type="Pfam" id="PF12038">
    <property type="entry name" value="QTMAN_N"/>
    <property type="match status" value="1"/>
</dbReference>
<evidence type="ECO:0000256" key="2">
    <source>
        <dbReference type="ARBA" id="ARBA00022676"/>
    </source>
</evidence>
<dbReference type="Pfam" id="PF00534">
    <property type="entry name" value="Glycos_transf_1"/>
    <property type="match status" value="1"/>
</dbReference>
<organism evidence="9 10">
    <name type="scientific">Blastopirellula marina</name>
    <dbReference type="NCBI Taxonomy" id="124"/>
    <lineage>
        <taxon>Bacteria</taxon>
        <taxon>Pseudomonadati</taxon>
        <taxon>Planctomycetota</taxon>
        <taxon>Planctomycetia</taxon>
        <taxon>Pirellulales</taxon>
        <taxon>Pirellulaceae</taxon>
        <taxon>Blastopirellula</taxon>
    </lineage>
</organism>
<evidence type="ECO:0000259" key="8">
    <source>
        <dbReference type="Pfam" id="PF12038"/>
    </source>
</evidence>
<dbReference type="InterPro" id="IPR051862">
    <property type="entry name" value="GT-like_domain_containing_1"/>
</dbReference>
<proteinExistence type="inferred from homology"/>
<feature type="domain" description="Glycosyl transferase family 1" evidence="7">
    <location>
        <begin position="188"/>
        <end position="329"/>
    </location>
</feature>
<dbReference type="OrthoDB" id="9792163at2"/>
<evidence type="ECO:0000256" key="3">
    <source>
        <dbReference type="ARBA" id="ARBA00022679"/>
    </source>
</evidence>
<evidence type="ECO:0000256" key="1">
    <source>
        <dbReference type="ARBA" id="ARBA00009481"/>
    </source>
</evidence>
<dbReference type="PANTHER" id="PTHR13615">
    <property type="entry name" value="GLYCOSYLTRANSFERASE-LIKE 1"/>
    <property type="match status" value="1"/>
</dbReference>
<comment type="similarity">
    <text evidence="1">Belongs to the glycosyltransferase group 1 family. Glycosyltransferase 4 subfamily.</text>
</comment>
<dbReference type="Gene3D" id="3.40.50.2000">
    <property type="entry name" value="Glycogen Phosphorylase B"/>
    <property type="match status" value="1"/>
</dbReference>
<accession>A0A2S8F1I4</accession>
<evidence type="ECO:0000256" key="4">
    <source>
        <dbReference type="ARBA" id="ARBA00044517"/>
    </source>
</evidence>
<reference evidence="9 10" key="1">
    <citation type="submission" date="2018-02" db="EMBL/GenBank/DDBJ databases">
        <title>Comparative genomes isolates from brazilian mangrove.</title>
        <authorList>
            <person name="Araujo J.E."/>
            <person name="Taketani R.G."/>
            <person name="Silva M.C.P."/>
            <person name="Loureco M.V."/>
            <person name="Andreote F.D."/>
        </authorList>
    </citation>
    <scope>NUCLEOTIDE SEQUENCE [LARGE SCALE GENOMIC DNA]</scope>
    <source>
        <strain evidence="9 10">HEX-2 MGV</strain>
    </source>
</reference>
<dbReference type="AlphaFoldDB" id="A0A2S8F1I4"/>
<sequence length="370" mass="42234">MNILALEPYYGGSHRAFLDGWIAQSRHAWTCLTLPAHHWKWRMRHAAITFADEIAQRPDTHFDAIFCTDMLNLAAFRGLAPQPIASLPAIVYFHENQLTYPDDTRTQRDFHYAFDNFQTLLAADQAWFNSAYHRTEFFTQCRAFLKKFPDYTLDAHLDRAHEKTIVAAPGLPEITPNQRDHNFACPHIVWAARWEKDKNPEGFFAAMIELKQQGQPFRLSVVGESFRDTPPIFEHARELLADRIDQWGFLASHDDYLQLLRTSDLFVSTAVHEFFGISAAEAILAGAMPILPNRLAYPELVDGQPNLLYDGTTAGLIAHLRKLCEDEAFQAAATGQLSLVTQKLDALRWSQLAPVYDEHLQRVVDRTTAR</sequence>
<evidence type="ECO:0000256" key="5">
    <source>
        <dbReference type="ARBA" id="ARBA00044539"/>
    </source>
</evidence>
<dbReference type="InterPro" id="IPR001296">
    <property type="entry name" value="Glyco_trans_1"/>
</dbReference>
<dbReference type="SUPFAM" id="SSF53756">
    <property type="entry name" value="UDP-Glycosyltransferase/glycogen phosphorylase"/>
    <property type="match status" value="1"/>
</dbReference>
<comment type="catalytic activity">
    <reaction evidence="6">
        <text>queuosine(34) in tRNA(Asp) + GDP-alpha-D-mannose = O-4''-alpha-D-mannosylqueuosine(34) in tRNA(Asp) + GDP + H(+)</text>
        <dbReference type="Rhea" id="RHEA:12885"/>
        <dbReference type="Rhea" id="RHEA-COMP:18572"/>
        <dbReference type="Rhea" id="RHEA-COMP:18581"/>
        <dbReference type="ChEBI" id="CHEBI:15378"/>
        <dbReference type="ChEBI" id="CHEBI:57527"/>
        <dbReference type="ChEBI" id="CHEBI:58189"/>
        <dbReference type="ChEBI" id="CHEBI:194431"/>
        <dbReference type="ChEBI" id="CHEBI:194442"/>
        <dbReference type="EC" id="2.4.1.110"/>
    </reaction>
    <physiologicalReaction direction="left-to-right" evidence="6">
        <dbReference type="Rhea" id="RHEA:12886"/>
    </physiologicalReaction>
</comment>
<dbReference type="Proteomes" id="UP000240009">
    <property type="component" value="Unassembled WGS sequence"/>
</dbReference>
<feature type="domain" description="tRNA-queuosine alpha-mannosyltransferase N-terminal" evidence="8">
    <location>
        <begin position="2"/>
        <end position="170"/>
    </location>
</feature>
<keyword evidence="2" id="KW-0328">Glycosyltransferase</keyword>
<dbReference type="RefSeq" id="WP_105357606.1">
    <property type="nucleotide sequence ID" value="NZ_PUIA01000069.1"/>
</dbReference>
<name>A0A2S8F1I4_9BACT</name>
<evidence type="ECO:0000313" key="9">
    <source>
        <dbReference type="EMBL" id="PQO25993.1"/>
    </source>
</evidence>
<gene>
    <name evidence="9" type="ORF">C5Y96_21315</name>
</gene>
<dbReference type="EC" id="2.4.1.110" evidence="4"/>
<dbReference type="GO" id="GO:0016438">
    <property type="term" value="F:tRNA-queuosine(34) beta-mannosyltransferase activity"/>
    <property type="evidence" value="ECO:0007669"/>
    <property type="project" value="UniProtKB-EC"/>
</dbReference>
<dbReference type="PANTHER" id="PTHR13615:SF3">
    <property type="entry name" value="GLYCOSYLTRANSFERASE-LIKE DOMAIN-CONTAINING PROTEIN 1"/>
    <property type="match status" value="1"/>
</dbReference>
<evidence type="ECO:0000256" key="6">
    <source>
        <dbReference type="ARBA" id="ARBA00048439"/>
    </source>
</evidence>
<protein>
    <recommendedName>
        <fullName evidence="5">tRNA-queuosine alpha-mannosyltransferase</fullName>
        <ecNumber evidence="4">2.4.1.110</ecNumber>
    </recommendedName>
</protein>